<dbReference type="Proteomes" id="UP000646548">
    <property type="component" value="Unassembled WGS sequence"/>
</dbReference>
<dbReference type="PANTHER" id="PTHR47050:SF2">
    <property type="entry name" value="TETRATRICOPEPTIDE REPEAT PROTEIN 24"/>
    <property type="match status" value="1"/>
</dbReference>
<reference evidence="2" key="1">
    <citation type="journal article" name="BMC Genomics">
        <title>Long-read sequencing and de novo genome assembly of marine medaka (Oryzias melastigma).</title>
        <authorList>
            <person name="Liang P."/>
            <person name="Saqib H.S.A."/>
            <person name="Ni X."/>
            <person name="Shen Y."/>
        </authorList>
    </citation>
    <scope>NUCLEOTIDE SEQUENCE</scope>
    <source>
        <strain evidence="2">Bigg-433</strain>
    </source>
</reference>
<proteinExistence type="predicted"/>
<gene>
    <name evidence="2" type="ORF">FQA47_020958</name>
</gene>
<name>A0A834CSN3_ORYME</name>
<sequence>MASKSPSPSDGQVGTKRRSRTQVHRKETDIKELTSSGHKALEEGRSQEAVRCFSDALQTALQLQDSRVLGACFFNLGAAYLEAGEPRRGLNLLQQSQPRSKADRYPDLQFNLAIAHNALGKTREASTAFLQAAHLYRSQGDGGAEGDACMEMSRCYSQMEDWTPAAHGFLRAADSYRVAAMLDSAANALKEAGSHMIRAKQFNQADISCVLGECLNLVNSISDPRILGNSRP</sequence>
<dbReference type="PANTHER" id="PTHR47050">
    <property type="entry name" value="TETRATRICOPEPTIDE REPEAT PROTEIN 24"/>
    <property type="match status" value="1"/>
</dbReference>
<dbReference type="SUPFAM" id="SSF48452">
    <property type="entry name" value="TPR-like"/>
    <property type="match status" value="1"/>
</dbReference>
<comment type="caution">
    <text evidence="2">The sequence shown here is derived from an EMBL/GenBank/DDBJ whole genome shotgun (WGS) entry which is preliminary data.</text>
</comment>
<evidence type="ECO:0000313" key="2">
    <source>
        <dbReference type="EMBL" id="KAF6731903.1"/>
    </source>
</evidence>
<evidence type="ECO:0000256" key="1">
    <source>
        <dbReference type="SAM" id="MobiDB-lite"/>
    </source>
</evidence>
<feature type="region of interest" description="Disordered" evidence="1">
    <location>
        <begin position="1"/>
        <end position="42"/>
    </location>
</feature>
<accession>A0A834CSN3</accession>
<feature type="compositionally biased region" description="Polar residues" evidence="1">
    <location>
        <begin position="1"/>
        <end position="12"/>
    </location>
</feature>
<dbReference type="InterPro" id="IPR024812">
    <property type="entry name" value="TPR_24"/>
</dbReference>
<protein>
    <submittedName>
        <fullName evidence="2">Tetratricopeptide repeat protein 24</fullName>
    </submittedName>
</protein>
<dbReference type="InterPro" id="IPR011990">
    <property type="entry name" value="TPR-like_helical_dom_sf"/>
</dbReference>
<dbReference type="Gene3D" id="1.25.40.10">
    <property type="entry name" value="Tetratricopeptide repeat domain"/>
    <property type="match status" value="2"/>
</dbReference>
<dbReference type="AlphaFoldDB" id="A0A834CSN3"/>
<evidence type="ECO:0000313" key="3">
    <source>
        <dbReference type="Proteomes" id="UP000646548"/>
    </source>
</evidence>
<dbReference type="EMBL" id="WKFB01000202">
    <property type="protein sequence ID" value="KAF6731903.1"/>
    <property type="molecule type" value="Genomic_DNA"/>
</dbReference>
<organism evidence="2 3">
    <name type="scientific">Oryzias melastigma</name>
    <name type="common">Marine medaka</name>
    <dbReference type="NCBI Taxonomy" id="30732"/>
    <lineage>
        <taxon>Eukaryota</taxon>
        <taxon>Metazoa</taxon>
        <taxon>Chordata</taxon>
        <taxon>Craniata</taxon>
        <taxon>Vertebrata</taxon>
        <taxon>Euteleostomi</taxon>
        <taxon>Actinopterygii</taxon>
        <taxon>Neopterygii</taxon>
        <taxon>Teleostei</taxon>
        <taxon>Neoteleostei</taxon>
        <taxon>Acanthomorphata</taxon>
        <taxon>Ovalentaria</taxon>
        <taxon>Atherinomorphae</taxon>
        <taxon>Beloniformes</taxon>
        <taxon>Adrianichthyidae</taxon>
        <taxon>Oryziinae</taxon>
        <taxon>Oryzias</taxon>
    </lineage>
</organism>
<dbReference type="Pfam" id="PF14938">
    <property type="entry name" value="SNAP"/>
    <property type="match status" value="1"/>
</dbReference>